<evidence type="ECO:0000313" key="2">
    <source>
        <dbReference type="EMBL" id="GAA1011462.1"/>
    </source>
</evidence>
<evidence type="ECO:0000313" key="3">
    <source>
        <dbReference type="Proteomes" id="UP001501072"/>
    </source>
</evidence>
<proteinExistence type="predicted"/>
<accession>A0ABN1T0M1</accession>
<feature type="compositionally biased region" description="Low complexity" evidence="1">
    <location>
        <begin position="58"/>
        <end position="68"/>
    </location>
</feature>
<keyword evidence="3" id="KW-1185">Reference proteome</keyword>
<gene>
    <name evidence="2" type="ORF">GCM10009564_32440</name>
</gene>
<evidence type="ECO:0000256" key="1">
    <source>
        <dbReference type="SAM" id="MobiDB-lite"/>
    </source>
</evidence>
<dbReference type="Proteomes" id="UP001501072">
    <property type="component" value="Unassembled WGS sequence"/>
</dbReference>
<name>A0ABN1T0M1_9ACTN</name>
<reference evidence="2 3" key="1">
    <citation type="journal article" date="2019" name="Int. J. Syst. Evol. Microbiol.">
        <title>The Global Catalogue of Microorganisms (GCM) 10K type strain sequencing project: providing services to taxonomists for standard genome sequencing and annotation.</title>
        <authorList>
            <consortium name="The Broad Institute Genomics Platform"/>
            <consortium name="The Broad Institute Genome Sequencing Center for Infectious Disease"/>
            <person name="Wu L."/>
            <person name="Ma J."/>
        </authorList>
    </citation>
    <scope>NUCLEOTIDE SEQUENCE [LARGE SCALE GENOMIC DNA]</scope>
    <source>
        <strain evidence="2 3">JCM 11269</strain>
    </source>
</reference>
<dbReference type="EMBL" id="BAAAHU010000031">
    <property type="protein sequence ID" value="GAA1011462.1"/>
    <property type="molecule type" value="Genomic_DNA"/>
</dbReference>
<sequence length="100" mass="10624">MNRPAYRGGMCFPLLGTSRPCTGPGPDSSGALPQRGAVPAARVPFRHEPGTKGCPVIPGGRAAPATAPRRVVGTSAYTQYAEMHRIRHRALIHRGLRDSP</sequence>
<comment type="caution">
    <text evidence="2">The sequence shown here is derived from an EMBL/GenBank/DDBJ whole genome shotgun (WGS) entry which is preliminary data.</text>
</comment>
<protein>
    <submittedName>
        <fullName evidence="2">Uncharacterized protein</fullName>
    </submittedName>
</protein>
<organism evidence="2 3">
    <name type="scientific">Streptomyces thermogriseus</name>
    <dbReference type="NCBI Taxonomy" id="75292"/>
    <lineage>
        <taxon>Bacteria</taxon>
        <taxon>Bacillati</taxon>
        <taxon>Actinomycetota</taxon>
        <taxon>Actinomycetes</taxon>
        <taxon>Kitasatosporales</taxon>
        <taxon>Streptomycetaceae</taxon>
        <taxon>Streptomyces</taxon>
    </lineage>
</organism>
<feature type="region of interest" description="Disordered" evidence="1">
    <location>
        <begin position="46"/>
        <end position="68"/>
    </location>
</feature>